<dbReference type="Gene3D" id="1.10.287.110">
    <property type="entry name" value="DnaJ domain"/>
    <property type="match status" value="1"/>
</dbReference>
<accession>A0ABV7HNH2</accession>
<dbReference type="CDD" id="cd06257">
    <property type="entry name" value="DnaJ"/>
    <property type="match status" value="1"/>
</dbReference>
<dbReference type="Proteomes" id="UP001595548">
    <property type="component" value="Unassembled WGS sequence"/>
</dbReference>
<dbReference type="RefSeq" id="WP_382416081.1">
    <property type="nucleotide sequence ID" value="NZ_AP031500.1"/>
</dbReference>
<evidence type="ECO:0000259" key="2">
    <source>
        <dbReference type="PROSITE" id="PS50076"/>
    </source>
</evidence>
<gene>
    <name evidence="3" type="ORF">ACFOEB_09335</name>
</gene>
<name>A0ABV7HNH2_9GAMM</name>
<protein>
    <submittedName>
        <fullName evidence="3">DNA-J related domain-containing protein</fullName>
    </submittedName>
</protein>
<dbReference type="InterPro" id="IPR036869">
    <property type="entry name" value="J_dom_sf"/>
</dbReference>
<dbReference type="InterPro" id="IPR001623">
    <property type="entry name" value="DnaJ_domain"/>
</dbReference>
<keyword evidence="4" id="KW-1185">Reference proteome</keyword>
<dbReference type="Pfam" id="PF12339">
    <property type="entry name" value="DNAJ_related"/>
    <property type="match status" value="1"/>
</dbReference>
<evidence type="ECO:0000313" key="3">
    <source>
        <dbReference type="EMBL" id="MFC3155400.1"/>
    </source>
</evidence>
<reference evidence="4" key="1">
    <citation type="journal article" date="2019" name="Int. J. Syst. Evol. Microbiol.">
        <title>The Global Catalogue of Microorganisms (GCM) 10K type strain sequencing project: providing services to taxonomists for standard genome sequencing and annotation.</title>
        <authorList>
            <consortium name="The Broad Institute Genomics Platform"/>
            <consortium name="The Broad Institute Genome Sequencing Center for Infectious Disease"/>
            <person name="Wu L."/>
            <person name="Ma J."/>
        </authorList>
    </citation>
    <scope>NUCLEOTIDE SEQUENCE [LARGE SCALE GENOMIC DNA]</scope>
    <source>
        <strain evidence="4">KCTC 52141</strain>
    </source>
</reference>
<keyword evidence="1" id="KW-0143">Chaperone</keyword>
<dbReference type="SUPFAM" id="SSF46565">
    <property type="entry name" value="Chaperone J-domain"/>
    <property type="match status" value="1"/>
</dbReference>
<sequence>MATNPLLEPLQLLLYEAGQVYSEQRLIKLLVEQELLPENYSASPLLLFQTHFALFNALYLWRDELLTQGLDLDIGLLDVRVRTLESASSQAVGGAREAKLRDYYLDWSHFHAATERSVEDLLSDFWRQAVQTQVSCDDRARALEIMSLQMPVTLAEVKQRYRRLAMAVHPDRGGDTEQLQHINWAVAVLRRDLASNGAV</sequence>
<dbReference type="EMBL" id="JBHRTL010000006">
    <property type="protein sequence ID" value="MFC3155400.1"/>
    <property type="molecule type" value="Genomic_DNA"/>
</dbReference>
<feature type="domain" description="J" evidence="2">
    <location>
        <begin position="141"/>
        <end position="194"/>
    </location>
</feature>
<dbReference type="InterPro" id="IPR021059">
    <property type="entry name" value="DnaJ-related_N"/>
</dbReference>
<dbReference type="Pfam" id="PF00226">
    <property type="entry name" value="DnaJ"/>
    <property type="match status" value="1"/>
</dbReference>
<evidence type="ECO:0000256" key="1">
    <source>
        <dbReference type="ARBA" id="ARBA00023186"/>
    </source>
</evidence>
<proteinExistence type="predicted"/>
<comment type="caution">
    <text evidence="3">The sequence shown here is derived from an EMBL/GenBank/DDBJ whole genome shotgun (WGS) entry which is preliminary data.</text>
</comment>
<organism evidence="3 4">
    <name type="scientific">Gilvimarinus japonicus</name>
    <dbReference type="NCBI Taxonomy" id="1796469"/>
    <lineage>
        <taxon>Bacteria</taxon>
        <taxon>Pseudomonadati</taxon>
        <taxon>Pseudomonadota</taxon>
        <taxon>Gammaproteobacteria</taxon>
        <taxon>Cellvibrionales</taxon>
        <taxon>Cellvibrionaceae</taxon>
        <taxon>Gilvimarinus</taxon>
    </lineage>
</organism>
<evidence type="ECO:0000313" key="4">
    <source>
        <dbReference type="Proteomes" id="UP001595548"/>
    </source>
</evidence>
<dbReference type="SMART" id="SM00271">
    <property type="entry name" value="DnaJ"/>
    <property type="match status" value="1"/>
</dbReference>
<dbReference type="PROSITE" id="PS50076">
    <property type="entry name" value="DNAJ_2"/>
    <property type="match status" value="1"/>
</dbReference>